<feature type="domain" description="DUF1648" evidence="2">
    <location>
        <begin position="99"/>
        <end position="144"/>
    </location>
</feature>
<keyword evidence="4" id="KW-1185">Reference proteome</keyword>
<evidence type="ECO:0000313" key="3">
    <source>
        <dbReference type="EMBL" id="ANF22717.1"/>
    </source>
</evidence>
<dbReference type="Pfam" id="PF07853">
    <property type="entry name" value="DUF1648"/>
    <property type="match status" value="1"/>
</dbReference>
<accession>A0A172WGZ4</accession>
<protein>
    <recommendedName>
        <fullName evidence="2">DUF1648 domain-containing protein</fullName>
    </recommendedName>
</protein>
<keyword evidence="1" id="KW-0472">Membrane</keyword>
<reference evidence="4" key="1">
    <citation type="journal article" date="2016" name="Syst. Appl. Microbiol.">
        <title>Thermococcus piezophilus sp. nov., a novel hyperthermophilic and piezophilic archaeon with a broad pressure range for growth, isolated from a deepest hydrothermal vent at the Mid-Cayman Rise.</title>
        <authorList>
            <person name="Dalmasso C."/>
            <person name="Oger P."/>
            <person name="Selva G."/>
            <person name="Courtine D."/>
            <person name="L'Haridon S."/>
            <person name="Garlaschelli A."/>
            <person name="Roussel E."/>
            <person name="Miyazaki J."/>
            <person name="Reveillaud J."/>
            <person name="Jebbar M."/>
            <person name="Takai K."/>
            <person name="Maignien L."/>
            <person name="Alain K."/>
        </authorList>
    </citation>
    <scope>NUCLEOTIDE SEQUENCE [LARGE SCALE GENOMIC DNA]</scope>
    <source>
        <strain evidence="4">CDGS</strain>
    </source>
</reference>
<dbReference type="EMBL" id="CP015520">
    <property type="protein sequence ID" value="ANF22717.1"/>
    <property type="molecule type" value="Genomic_DNA"/>
</dbReference>
<organism evidence="3 4">
    <name type="scientific">Thermococcus piezophilus</name>
    <dbReference type="NCBI Taxonomy" id="1712654"/>
    <lineage>
        <taxon>Archaea</taxon>
        <taxon>Methanobacteriati</taxon>
        <taxon>Methanobacteriota</taxon>
        <taxon>Thermococci</taxon>
        <taxon>Thermococcales</taxon>
        <taxon>Thermococcaceae</taxon>
        <taxon>Thermococcus</taxon>
    </lineage>
</organism>
<feature type="transmembrane region" description="Helical" evidence="1">
    <location>
        <begin position="41"/>
        <end position="61"/>
    </location>
</feature>
<evidence type="ECO:0000259" key="2">
    <source>
        <dbReference type="Pfam" id="PF07853"/>
    </source>
</evidence>
<dbReference type="Proteomes" id="UP000076969">
    <property type="component" value="Chromosome"/>
</dbReference>
<dbReference type="STRING" id="1712654.A7C91_05685"/>
<dbReference type="InterPro" id="IPR012867">
    <property type="entry name" value="DUF1648"/>
</dbReference>
<evidence type="ECO:0000256" key="1">
    <source>
        <dbReference type="SAM" id="Phobius"/>
    </source>
</evidence>
<keyword evidence="1" id="KW-0812">Transmembrane</keyword>
<name>A0A172WGZ4_9EURY</name>
<dbReference type="KEGG" id="tpie:A7C91_05685"/>
<evidence type="ECO:0000313" key="4">
    <source>
        <dbReference type="Proteomes" id="UP000076969"/>
    </source>
</evidence>
<feature type="transmembrane region" description="Helical" evidence="1">
    <location>
        <begin position="92"/>
        <end position="111"/>
    </location>
</feature>
<gene>
    <name evidence="3" type="ORF">A7C91_05685</name>
</gene>
<keyword evidence="1" id="KW-1133">Transmembrane helix</keyword>
<feature type="transmembrane region" description="Helical" evidence="1">
    <location>
        <begin position="16"/>
        <end position="35"/>
    </location>
</feature>
<sequence>MGNTYLSEEAWKKGNTMAEIGMLLLSLVLAAMILFNVRRDIFTITLLIGTFAVIWAGTYVAKRNYEIEDLSQEALEKPERERQIPEFNVRPYLTIHLAVLVIYFILTAFLWERIPDTVAIHFNLNGQPDGFADKVTGILAIPLLVWGFFFTMTYFAKSPLFTSRGFFILPNRSKRFAEFMTVLNMTTTPVYTIALLYNVVLIPGIYVSYAAFPVLAGMLFEICRLLSAK</sequence>
<dbReference type="AlphaFoldDB" id="A0A172WGZ4"/>
<proteinExistence type="predicted"/>
<feature type="transmembrane region" description="Helical" evidence="1">
    <location>
        <begin position="131"/>
        <end position="155"/>
    </location>
</feature>